<organism evidence="7 8">
    <name type="scientific">Aspergillus steynii IBT 23096</name>
    <dbReference type="NCBI Taxonomy" id="1392250"/>
    <lineage>
        <taxon>Eukaryota</taxon>
        <taxon>Fungi</taxon>
        <taxon>Dikarya</taxon>
        <taxon>Ascomycota</taxon>
        <taxon>Pezizomycotina</taxon>
        <taxon>Eurotiomycetes</taxon>
        <taxon>Eurotiomycetidae</taxon>
        <taxon>Eurotiales</taxon>
        <taxon>Aspergillaceae</taxon>
        <taxon>Aspergillus</taxon>
        <taxon>Aspergillus subgen. Circumdati</taxon>
    </lineage>
</organism>
<dbReference type="Gene3D" id="1.20.1250.20">
    <property type="entry name" value="MFS general substrate transporter like domains"/>
    <property type="match status" value="1"/>
</dbReference>
<feature type="transmembrane region" description="Helical" evidence="6">
    <location>
        <begin position="447"/>
        <end position="465"/>
    </location>
</feature>
<comment type="subcellular location">
    <subcellularLocation>
        <location evidence="1">Membrane</location>
        <topology evidence="1">Multi-pass membrane protein</topology>
    </subcellularLocation>
</comment>
<dbReference type="RefSeq" id="XP_024709471.1">
    <property type="nucleotide sequence ID" value="XM_024853889.1"/>
</dbReference>
<feature type="region of interest" description="Disordered" evidence="5">
    <location>
        <begin position="1"/>
        <end position="41"/>
    </location>
</feature>
<reference evidence="7 8" key="1">
    <citation type="submission" date="2016-12" db="EMBL/GenBank/DDBJ databases">
        <title>The genomes of Aspergillus section Nigri reveals drivers in fungal speciation.</title>
        <authorList>
            <consortium name="DOE Joint Genome Institute"/>
            <person name="Vesth T.C."/>
            <person name="Nybo J."/>
            <person name="Theobald S."/>
            <person name="Brandl J."/>
            <person name="Frisvad J.C."/>
            <person name="Nielsen K.F."/>
            <person name="Lyhne E.K."/>
            <person name="Kogle M.E."/>
            <person name="Kuo A."/>
            <person name="Riley R."/>
            <person name="Clum A."/>
            <person name="Nolan M."/>
            <person name="Lipzen A."/>
            <person name="Salamov A."/>
            <person name="Henrissat B."/>
            <person name="Wiebenga A."/>
            <person name="De Vries R.P."/>
            <person name="Grigoriev I.V."/>
            <person name="Mortensen U.H."/>
            <person name="Andersen M.R."/>
            <person name="Baker S.E."/>
        </authorList>
    </citation>
    <scope>NUCLEOTIDE SEQUENCE [LARGE SCALE GENOMIC DNA]</scope>
    <source>
        <strain evidence="7 8">IBT 23096</strain>
    </source>
</reference>
<dbReference type="Proteomes" id="UP000234275">
    <property type="component" value="Unassembled WGS sequence"/>
</dbReference>
<dbReference type="GeneID" id="36561587"/>
<keyword evidence="2 6" id="KW-0812">Transmembrane</keyword>
<keyword evidence="8" id="KW-1185">Reference proteome</keyword>
<dbReference type="STRING" id="1392250.A0A2I2GMU7"/>
<feature type="transmembrane region" description="Helical" evidence="6">
    <location>
        <begin position="333"/>
        <end position="357"/>
    </location>
</feature>
<dbReference type="PANTHER" id="PTHR23502">
    <property type="entry name" value="MAJOR FACILITATOR SUPERFAMILY"/>
    <property type="match status" value="1"/>
</dbReference>
<feature type="transmembrane region" description="Helical" evidence="6">
    <location>
        <begin position="212"/>
        <end position="234"/>
    </location>
</feature>
<dbReference type="InterPro" id="IPR011701">
    <property type="entry name" value="MFS"/>
</dbReference>
<keyword evidence="4 6" id="KW-0472">Membrane</keyword>
<dbReference type="AlphaFoldDB" id="A0A2I2GMU7"/>
<feature type="transmembrane region" description="Helical" evidence="6">
    <location>
        <begin position="378"/>
        <end position="399"/>
    </location>
</feature>
<evidence type="ECO:0000256" key="2">
    <source>
        <dbReference type="ARBA" id="ARBA00022692"/>
    </source>
</evidence>
<evidence type="ECO:0000256" key="3">
    <source>
        <dbReference type="ARBA" id="ARBA00022989"/>
    </source>
</evidence>
<feature type="transmembrane region" description="Helical" evidence="6">
    <location>
        <begin position="55"/>
        <end position="73"/>
    </location>
</feature>
<feature type="transmembrane region" description="Helical" evidence="6">
    <location>
        <begin position="93"/>
        <end position="115"/>
    </location>
</feature>
<gene>
    <name evidence="7" type="ORF">P170DRAFT_482586</name>
</gene>
<evidence type="ECO:0000256" key="6">
    <source>
        <dbReference type="SAM" id="Phobius"/>
    </source>
</evidence>
<evidence type="ECO:0000313" key="7">
    <source>
        <dbReference type="EMBL" id="PLB54169.1"/>
    </source>
</evidence>
<protein>
    <submittedName>
        <fullName evidence="7">Synaptic vesicle transporter</fullName>
    </submittedName>
</protein>
<feature type="transmembrane region" description="Helical" evidence="6">
    <location>
        <begin position="290"/>
        <end position="313"/>
    </location>
</feature>
<feature type="transmembrane region" description="Helical" evidence="6">
    <location>
        <begin position="405"/>
        <end position="427"/>
    </location>
</feature>
<feature type="transmembrane region" description="Helical" evidence="6">
    <location>
        <begin position="151"/>
        <end position="172"/>
    </location>
</feature>
<dbReference type="Pfam" id="PF07690">
    <property type="entry name" value="MFS_1"/>
    <property type="match status" value="1"/>
</dbReference>
<dbReference type="EMBL" id="MSFO01000001">
    <property type="protein sequence ID" value="PLB54169.1"/>
    <property type="molecule type" value="Genomic_DNA"/>
</dbReference>
<accession>A0A2I2GMU7</accession>
<feature type="transmembrane region" description="Helical" evidence="6">
    <location>
        <begin position="471"/>
        <end position="492"/>
    </location>
</feature>
<dbReference type="OrthoDB" id="2533084at2759"/>
<name>A0A2I2GMU7_9EURO</name>
<dbReference type="VEuPathDB" id="FungiDB:P170DRAFT_482586"/>
<dbReference type="GO" id="GO:0022857">
    <property type="term" value="F:transmembrane transporter activity"/>
    <property type="evidence" value="ECO:0007669"/>
    <property type="project" value="InterPro"/>
</dbReference>
<proteinExistence type="predicted"/>
<feature type="transmembrane region" description="Helical" evidence="6">
    <location>
        <begin position="122"/>
        <end position="139"/>
    </location>
</feature>
<dbReference type="SUPFAM" id="SSF103473">
    <property type="entry name" value="MFS general substrate transporter"/>
    <property type="match status" value="1"/>
</dbReference>
<dbReference type="InterPro" id="IPR036259">
    <property type="entry name" value="MFS_trans_sf"/>
</dbReference>
<evidence type="ECO:0000256" key="1">
    <source>
        <dbReference type="ARBA" id="ARBA00004141"/>
    </source>
</evidence>
<comment type="caution">
    <text evidence="7">The sequence shown here is derived from an EMBL/GenBank/DDBJ whole genome shotgun (WGS) entry which is preliminary data.</text>
</comment>
<evidence type="ECO:0000313" key="8">
    <source>
        <dbReference type="Proteomes" id="UP000234275"/>
    </source>
</evidence>
<feature type="transmembrane region" description="Helical" evidence="6">
    <location>
        <begin position="184"/>
        <end position="206"/>
    </location>
</feature>
<keyword evidence="3 6" id="KW-1133">Transmembrane helix</keyword>
<dbReference type="GO" id="GO:0005886">
    <property type="term" value="C:plasma membrane"/>
    <property type="evidence" value="ECO:0007669"/>
    <property type="project" value="TreeGrafter"/>
</dbReference>
<evidence type="ECO:0000256" key="4">
    <source>
        <dbReference type="ARBA" id="ARBA00023136"/>
    </source>
</evidence>
<dbReference type="PANTHER" id="PTHR23502:SF22">
    <property type="entry name" value="MAJOR FACILITATOR SUPERFAMILY (MFS) PROFILE DOMAIN-CONTAINING PROTEIN"/>
    <property type="match status" value="1"/>
</dbReference>
<sequence length="524" mass="57151">MSGEPVEKVPSMDVRAASSSDGSQHSKKNADGIVLIPQPSDDPEDPLNWSFQRKILIFASICLAGFAAQMSPNSNQLTFVYQVPAYHKTQLDLLNSVAAGLAGWVAGPFFIIPFVAVIGRSAVVFWSLVACFACQIWAAEMTGPGDYISFTISRLFCGLFGGIPAILGSGYIMDLFFLHQRGKAFAIFEVLIIFAVVGGGTLGGFIAESRPWNYVFWWTLGPVGAAILAVFCFVEDTTFSRDASTPSRAPLPTNWIANRIATFFPGVKTTPSNKGSEFVRRAIIPLQVTFSPITLLTGTYIFIALGLPIMQASTLATFLEPPVEAGGYGFSSLRMAFFTMTAWVGIICAQVFGFFFNDKIPLWLARRRGGTWHPEYRLANTALPCIILPIGLGIYGAALQYHLHIMVLALGSFLIWFGALLALPVCYNYIIECFLHNPVEASVSLNAYRVSFGLMSVFIVTQWQGAVGVGWMWGMGAFFIVFVDLIMVAIVLKGHLVRRWTRGLSDEIGVTEDGEMVSSKAPGV</sequence>
<evidence type="ECO:0000256" key="5">
    <source>
        <dbReference type="SAM" id="MobiDB-lite"/>
    </source>
</evidence>